<evidence type="ECO:0000313" key="2">
    <source>
        <dbReference type="EMBL" id="CAI8007847.1"/>
    </source>
</evidence>
<dbReference type="Proteomes" id="UP001174909">
    <property type="component" value="Unassembled WGS sequence"/>
</dbReference>
<organism evidence="2 3">
    <name type="scientific">Geodia barretti</name>
    <name type="common">Barrett's horny sponge</name>
    <dbReference type="NCBI Taxonomy" id="519541"/>
    <lineage>
        <taxon>Eukaryota</taxon>
        <taxon>Metazoa</taxon>
        <taxon>Porifera</taxon>
        <taxon>Demospongiae</taxon>
        <taxon>Heteroscleromorpha</taxon>
        <taxon>Tetractinellida</taxon>
        <taxon>Astrophorina</taxon>
        <taxon>Geodiidae</taxon>
        <taxon>Geodia</taxon>
    </lineage>
</organism>
<accession>A0AA35RCW2</accession>
<reference evidence="2" key="1">
    <citation type="submission" date="2023-03" db="EMBL/GenBank/DDBJ databases">
        <authorList>
            <person name="Steffen K."/>
            <person name="Cardenas P."/>
        </authorList>
    </citation>
    <scope>NUCLEOTIDE SEQUENCE</scope>
</reference>
<dbReference type="GO" id="GO:0016787">
    <property type="term" value="F:hydrolase activity"/>
    <property type="evidence" value="ECO:0007669"/>
    <property type="project" value="UniProtKB-KW"/>
</dbReference>
<gene>
    <name evidence="2" type="ORF">GBAR_LOCUS5427</name>
</gene>
<feature type="domain" description="Amidase" evidence="1">
    <location>
        <begin position="25"/>
        <end position="444"/>
    </location>
</feature>
<dbReference type="InterPro" id="IPR036928">
    <property type="entry name" value="AS_sf"/>
</dbReference>
<dbReference type="Pfam" id="PF01425">
    <property type="entry name" value="Amidase"/>
    <property type="match status" value="1"/>
</dbReference>
<name>A0AA35RCW2_GEOBA</name>
<keyword evidence="3" id="KW-1185">Reference proteome</keyword>
<evidence type="ECO:0000313" key="3">
    <source>
        <dbReference type="Proteomes" id="UP001174909"/>
    </source>
</evidence>
<dbReference type="Gene3D" id="3.90.1300.10">
    <property type="entry name" value="Amidase signature (AS) domain"/>
    <property type="match status" value="1"/>
</dbReference>
<keyword evidence="2" id="KW-0378">Hydrolase</keyword>
<dbReference type="GO" id="GO:0012505">
    <property type="term" value="C:endomembrane system"/>
    <property type="evidence" value="ECO:0007669"/>
    <property type="project" value="TreeGrafter"/>
</dbReference>
<dbReference type="EMBL" id="CASHTH010000800">
    <property type="protein sequence ID" value="CAI8007847.1"/>
    <property type="molecule type" value="Genomic_DNA"/>
</dbReference>
<dbReference type="AlphaFoldDB" id="A0AA35RCW2"/>
<dbReference type="InterPro" id="IPR052739">
    <property type="entry name" value="FAAH2"/>
</dbReference>
<dbReference type="PANTHER" id="PTHR43372">
    <property type="entry name" value="FATTY-ACID AMIDE HYDROLASE"/>
    <property type="match status" value="1"/>
</dbReference>
<evidence type="ECO:0000259" key="1">
    <source>
        <dbReference type="Pfam" id="PF01425"/>
    </source>
</evidence>
<dbReference type="SUPFAM" id="SSF75304">
    <property type="entry name" value="Amidase signature (AS) enzymes"/>
    <property type="match status" value="1"/>
</dbReference>
<protein>
    <submittedName>
        <fullName evidence="2">Fatty-acid amide hydrolase 2</fullName>
    </submittedName>
</protein>
<dbReference type="PANTHER" id="PTHR43372:SF4">
    <property type="entry name" value="FATTY-ACID AMIDE HYDROLASE 2"/>
    <property type="match status" value="1"/>
</dbReference>
<comment type="caution">
    <text evidence="2">The sequence shown here is derived from an EMBL/GenBank/DDBJ whole genome shotgun (WGS) entry which is preliminary data.</text>
</comment>
<sequence length="465" mass="49228">MDNIIYSSAKSMAQAVRDKEVSAVELVDAHLARIEEVNPALNAVVQLAAERARAEAVEADAALARGESKGALHGVPFTLKDSIDTEGIITTGGTLGRKDFVPDADATVAARLRAAGGILLGKTNTPELTYAGETDNLIYGRTNNPFDLSRTPGGSSGGAGAIVCCGGAAFDIGSDTGGSVRGPAHNCGIAGIKPNSGRVPRTGHIVPHSFGAADSLTQNGPMARYVEDLALILPIISGPDWDDPHIVPMPLDDPSDVDIGKLRVAYYAHNGVNTPTEEIMAATRTTALALDDVCASVVEDLPRAIPDNPDINNQMSQADGQAAARRLLAKYGTTETHEWIARLLEKASENMVSVQEYTAMLERVDAYRSEMLGFMQNYDVIVCPVSSYAALPHGESMFNEKYTGIGYMATYNITGWPSTVVRGGTSPEGLPIGVQVVARPWREDVSLAVAQYLEGVLGGWQNPPI</sequence>
<dbReference type="InterPro" id="IPR023631">
    <property type="entry name" value="Amidase_dom"/>
</dbReference>
<proteinExistence type="predicted"/>